<dbReference type="GO" id="GO:0005829">
    <property type="term" value="C:cytosol"/>
    <property type="evidence" value="ECO:0007669"/>
    <property type="project" value="TreeGrafter"/>
</dbReference>
<reference evidence="7" key="1">
    <citation type="submission" date="2020-08" db="EMBL/GenBank/DDBJ databases">
        <title>Novel species isolated from subtropical streams in China.</title>
        <authorList>
            <person name="Lu H."/>
        </authorList>
    </citation>
    <scope>NUCLEOTIDE SEQUENCE</scope>
    <source>
        <strain evidence="7">LX22W</strain>
    </source>
</reference>
<evidence type="ECO:0000256" key="2">
    <source>
        <dbReference type="ARBA" id="ARBA00011974"/>
    </source>
</evidence>
<dbReference type="GO" id="GO:0009164">
    <property type="term" value="P:nucleoside catabolic process"/>
    <property type="evidence" value="ECO:0007669"/>
    <property type="project" value="InterPro"/>
</dbReference>
<evidence type="ECO:0000313" key="8">
    <source>
        <dbReference type="Proteomes" id="UP000627446"/>
    </source>
</evidence>
<comment type="pathway">
    <text evidence="1">Amino-acid biosynthesis; L-methionine biosynthesis via salvage pathway; S-methyl-5-thio-alpha-D-ribose 1-phosphate from S-methyl-5'-thioadenosine (hydrolase route): step 1/2.</text>
</comment>
<name>A0A923KMJ9_9BURK</name>
<dbReference type="CDD" id="cd09008">
    <property type="entry name" value="MTAN"/>
    <property type="match status" value="1"/>
</dbReference>
<comment type="caution">
    <text evidence="7">The sequence shown here is derived from an EMBL/GenBank/DDBJ whole genome shotgun (WGS) entry which is preliminary data.</text>
</comment>
<dbReference type="RefSeq" id="WP_186917591.1">
    <property type="nucleotide sequence ID" value="NZ_JACOFZ010000008.1"/>
</dbReference>
<proteinExistence type="predicted"/>
<dbReference type="NCBIfam" id="TIGR01704">
    <property type="entry name" value="MTA_SAH-Nsdase"/>
    <property type="match status" value="1"/>
</dbReference>
<evidence type="ECO:0000256" key="1">
    <source>
        <dbReference type="ARBA" id="ARBA00004945"/>
    </source>
</evidence>
<feature type="domain" description="Nucleoside phosphorylase" evidence="6">
    <location>
        <begin position="8"/>
        <end position="237"/>
    </location>
</feature>
<dbReference type="AlphaFoldDB" id="A0A923KMJ9"/>
<dbReference type="NCBIfam" id="NF004079">
    <property type="entry name" value="PRK05584.1"/>
    <property type="match status" value="1"/>
</dbReference>
<keyword evidence="7" id="KW-0326">Glycosidase</keyword>
<dbReference type="PANTHER" id="PTHR46832">
    <property type="entry name" value="5'-METHYLTHIOADENOSINE/S-ADENOSYLHOMOCYSTEINE NUCLEOSIDASE"/>
    <property type="match status" value="1"/>
</dbReference>
<evidence type="ECO:0000259" key="6">
    <source>
        <dbReference type="Pfam" id="PF01048"/>
    </source>
</evidence>
<dbReference type="PANTHER" id="PTHR46832:SF1">
    <property type="entry name" value="5'-METHYLTHIOADENOSINE_S-ADENOSYLHOMOCYSTEINE NUCLEOSIDASE"/>
    <property type="match status" value="1"/>
</dbReference>
<dbReference type="InterPro" id="IPR000845">
    <property type="entry name" value="Nucleoside_phosphorylase_d"/>
</dbReference>
<dbReference type="Proteomes" id="UP000627446">
    <property type="component" value="Unassembled WGS sequence"/>
</dbReference>
<dbReference type="GO" id="GO:0008930">
    <property type="term" value="F:methylthioadenosine nucleosidase activity"/>
    <property type="evidence" value="ECO:0007669"/>
    <property type="project" value="InterPro"/>
</dbReference>
<accession>A0A923KMJ9</accession>
<dbReference type="Pfam" id="PF01048">
    <property type="entry name" value="PNP_UDP_1"/>
    <property type="match status" value="1"/>
</dbReference>
<evidence type="ECO:0000256" key="4">
    <source>
        <dbReference type="ARBA" id="ARBA00022801"/>
    </source>
</evidence>
<evidence type="ECO:0000256" key="3">
    <source>
        <dbReference type="ARBA" id="ARBA00022605"/>
    </source>
</evidence>
<gene>
    <name evidence="7" type="ORF">H8K36_16400</name>
</gene>
<evidence type="ECO:0000256" key="5">
    <source>
        <dbReference type="ARBA" id="ARBA00023167"/>
    </source>
</evidence>
<dbReference type="GO" id="GO:0019284">
    <property type="term" value="P:L-methionine salvage from S-adenosylmethionine"/>
    <property type="evidence" value="ECO:0007669"/>
    <property type="project" value="TreeGrafter"/>
</dbReference>
<dbReference type="InterPro" id="IPR010049">
    <property type="entry name" value="MTA_SAH_Nsdase"/>
</dbReference>
<dbReference type="EMBL" id="JACOFZ010000008">
    <property type="protein sequence ID" value="MBC3882975.1"/>
    <property type="molecule type" value="Genomic_DNA"/>
</dbReference>
<keyword evidence="4 7" id="KW-0378">Hydrolase</keyword>
<keyword evidence="3" id="KW-0028">Amino-acid biosynthesis</keyword>
<dbReference type="Gene3D" id="3.40.50.1580">
    <property type="entry name" value="Nucleoside phosphorylase domain"/>
    <property type="match status" value="1"/>
</dbReference>
<organism evidence="7 8">
    <name type="scientific">Undibacterium nitidum</name>
    <dbReference type="NCBI Taxonomy" id="2762298"/>
    <lineage>
        <taxon>Bacteria</taxon>
        <taxon>Pseudomonadati</taxon>
        <taxon>Pseudomonadota</taxon>
        <taxon>Betaproteobacteria</taxon>
        <taxon>Burkholderiales</taxon>
        <taxon>Oxalobacteraceae</taxon>
        <taxon>Undibacterium</taxon>
    </lineage>
</organism>
<dbReference type="EC" id="3.2.2.9" evidence="2"/>
<keyword evidence="5" id="KW-0486">Methionine biosynthesis</keyword>
<dbReference type="SUPFAM" id="SSF53167">
    <property type="entry name" value="Purine and uridine phosphorylases"/>
    <property type="match status" value="1"/>
</dbReference>
<dbReference type="GO" id="GO:0019509">
    <property type="term" value="P:L-methionine salvage from methylthioadenosine"/>
    <property type="evidence" value="ECO:0007669"/>
    <property type="project" value="InterPro"/>
</dbReference>
<evidence type="ECO:0000313" key="7">
    <source>
        <dbReference type="EMBL" id="MBC3882975.1"/>
    </source>
</evidence>
<dbReference type="InterPro" id="IPR035994">
    <property type="entry name" value="Nucleoside_phosphorylase_sf"/>
</dbReference>
<sequence length="247" mass="27326">MQTKKTKKIGLIFAMQEEQEGLDEYILNSRKSYYGQREFIEGNLWGTPIVAVLSGIGKVAAAITSTQLIERFDVSELILTGVAGGADVQIQRGDVVIADQLLQHDMNASPLFPKFEIPMRNKSRFHAEANLYEVLEKAAHDFTSSSKTTRVHRGLIASGDQFINDATILAQLKLEIPDLLAVEMEGAAIAQVCHDFGIPFAVVRTISDSANDNALHDFKEFIEKIAAPYSIGILKSYFELIKRNNPA</sequence>
<protein>
    <recommendedName>
        <fullName evidence="2">adenosylhomocysteine nucleosidase</fullName>
        <ecNumber evidence="2">3.2.2.9</ecNumber>
    </recommendedName>
</protein>
<dbReference type="GO" id="GO:0008782">
    <property type="term" value="F:adenosylhomocysteine nucleosidase activity"/>
    <property type="evidence" value="ECO:0007669"/>
    <property type="project" value="UniProtKB-EC"/>
</dbReference>
<keyword evidence="8" id="KW-1185">Reference proteome</keyword>